<feature type="transmembrane region" description="Helical" evidence="7">
    <location>
        <begin position="85"/>
        <end position="105"/>
    </location>
</feature>
<dbReference type="InterPro" id="IPR017475">
    <property type="entry name" value="EPS_sugar_tfrase"/>
</dbReference>
<dbReference type="EC" id="2.7.8.31" evidence="9"/>
<reference evidence="9" key="1">
    <citation type="journal article" date="2021" name="PeerJ">
        <title>Extensive microbial diversity within the chicken gut microbiome revealed by metagenomics and culture.</title>
        <authorList>
            <person name="Gilroy R."/>
            <person name="Ravi A."/>
            <person name="Getino M."/>
            <person name="Pursley I."/>
            <person name="Horton D.L."/>
            <person name="Alikhan N.F."/>
            <person name="Baker D."/>
            <person name="Gharbi K."/>
            <person name="Hall N."/>
            <person name="Watson M."/>
            <person name="Adriaenssens E.M."/>
            <person name="Foster-Nyarko E."/>
            <person name="Jarju S."/>
            <person name="Secka A."/>
            <person name="Antonio M."/>
            <person name="Oren A."/>
            <person name="Chaudhuri R.R."/>
            <person name="La Ragione R."/>
            <person name="Hildebrand F."/>
            <person name="Pallen M.J."/>
        </authorList>
    </citation>
    <scope>NUCLEOTIDE SEQUENCE</scope>
    <source>
        <strain evidence="9">B5_2728</strain>
    </source>
</reference>
<dbReference type="Pfam" id="PF13727">
    <property type="entry name" value="CoA_binding_3"/>
    <property type="match status" value="1"/>
</dbReference>
<organism evidence="9 10">
    <name type="scientific">Candidatus Allofournierella pullistercoris</name>
    <dbReference type="NCBI Taxonomy" id="2838597"/>
    <lineage>
        <taxon>Bacteria</taxon>
        <taxon>Bacillati</taxon>
        <taxon>Bacillota</taxon>
        <taxon>Clostridia</taxon>
        <taxon>Eubacteriales</taxon>
        <taxon>Oscillospiraceae</taxon>
        <taxon>Allofournierella</taxon>
    </lineage>
</organism>
<evidence type="ECO:0000256" key="2">
    <source>
        <dbReference type="ARBA" id="ARBA00006464"/>
    </source>
</evidence>
<feature type="domain" description="Bacterial sugar transferase" evidence="8">
    <location>
        <begin position="278"/>
        <end position="454"/>
    </location>
</feature>
<protein>
    <submittedName>
        <fullName evidence="9">Undecaprenyl-phosphate glucose phosphotransferase</fullName>
        <ecNumber evidence="9">2.7.8.31</ecNumber>
    </submittedName>
</protein>
<feature type="transmembrane region" description="Helical" evidence="7">
    <location>
        <begin position="12"/>
        <end position="33"/>
    </location>
</feature>
<dbReference type="InterPro" id="IPR003362">
    <property type="entry name" value="Bact_transf"/>
</dbReference>
<dbReference type="PANTHER" id="PTHR30576">
    <property type="entry name" value="COLANIC BIOSYNTHESIS UDP-GLUCOSE LIPID CARRIER TRANSFERASE"/>
    <property type="match status" value="1"/>
</dbReference>
<evidence type="ECO:0000256" key="6">
    <source>
        <dbReference type="ARBA" id="ARBA00023136"/>
    </source>
</evidence>
<evidence type="ECO:0000313" key="9">
    <source>
        <dbReference type="EMBL" id="MBU3805718.1"/>
    </source>
</evidence>
<keyword evidence="5 7" id="KW-1133">Transmembrane helix</keyword>
<dbReference type="GO" id="GO:0089702">
    <property type="term" value="F:undecaprenyl-phosphate glucose phosphotransferase activity"/>
    <property type="evidence" value="ECO:0007669"/>
    <property type="project" value="UniProtKB-EC"/>
</dbReference>
<feature type="transmembrane region" description="Helical" evidence="7">
    <location>
        <begin position="53"/>
        <end position="73"/>
    </location>
</feature>
<evidence type="ECO:0000313" key="10">
    <source>
        <dbReference type="Proteomes" id="UP000713596"/>
    </source>
</evidence>
<comment type="similarity">
    <text evidence="2">Belongs to the bacterial sugar transferase family.</text>
</comment>
<accession>A0A948WU03</accession>
<reference evidence="9" key="2">
    <citation type="submission" date="2021-04" db="EMBL/GenBank/DDBJ databases">
        <authorList>
            <person name="Gilroy R."/>
        </authorList>
    </citation>
    <scope>NUCLEOTIDE SEQUENCE</scope>
    <source>
        <strain evidence="9">B5_2728</strain>
    </source>
</reference>
<keyword evidence="6 7" id="KW-0472">Membrane</keyword>
<dbReference type="PANTHER" id="PTHR30576:SF0">
    <property type="entry name" value="UNDECAPRENYL-PHOSPHATE N-ACETYLGALACTOSAMINYL 1-PHOSPHATE TRANSFERASE-RELATED"/>
    <property type="match status" value="1"/>
</dbReference>
<keyword evidence="3 9" id="KW-0808">Transferase</keyword>
<keyword evidence="4 7" id="KW-0812">Transmembrane</keyword>
<name>A0A948WU03_9FIRM</name>
<dbReference type="NCBIfam" id="TIGR03025">
    <property type="entry name" value="EPS_sugtrans"/>
    <property type="match status" value="1"/>
</dbReference>
<proteinExistence type="inferred from homology"/>
<evidence type="ECO:0000256" key="3">
    <source>
        <dbReference type="ARBA" id="ARBA00022679"/>
    </source>
</evidence>
<comment type="caution">
    <text evidence="9">The sequence shown here is derived from an EMBL/GenBank/DDBJ whole genome shotgun (WGS) entry which is preliminary data.</text>
</comment>
<evidence type="ECO:0000256" key="4">
    <source>
        <dbReference type="ARBA" id="ARBA00022692"/>
    </source>
</evidence>
<dbReference type="GO" id="GO:0016020">
    <property type="term" value="C:membrane"/>
    <property type="evidence" value="ECO:0007669"/>
    <property type="project" value="UniProtKB-SubCell"/>
</dbReference>
<dbReference type="Proteomes" id="UP000713596">
    <property type="component" value="Unassembled WGS sequence"/>
</dbReference>
<feature type="transmembrane region" description="Helical" evidence="7">
    <location>
        <begin position="283"/>
        <end position="304"/>
    </location>
</feature>
<dbReference type="AlphaFoldDB" id="A0A948WU03"/>
<dbReference type="Pfam" id="PF02397">
    <property type="entry name" value="Bac_transf"/>
    <property type="match status" value="1"/>
</dbReference>
<comment type="subcellular location">
    <subcellularLocation>
        <location evidence="1">Membrane</location>
        <topology evidence="1">Multi-pass membrane protein</topology>
    </subcellularLocation>
</comment>
<evidence type="ECO:0000256" key="5">
    <source>
        <dbReference type="ARBA" id="ARBA00022989"/>
    </source>
</evidence>
<feature type="transmembrane region" description="Helical" evidence="7">
    <location>
        <begin position="111"/>
        <end position="133"/>
    </location>
</feature>
<gene>
    <name evidence="9" type="ORF">H9882_02305</name>
</gene>
<evidence type="ECO:0000259" key="8">
    <source>
        <dbReference type="Pfam" id="PF02397"/>
    </source>
</evidence>
<sequence>MIRKNQHLLNLINCGLDMVLIFISYLFSVWLWLGVYRQNLENPAVQLLGSRTILAAVGYAVVMVVIFYAFRLYGSFRFTRIGSEIFTLIQANALGILLLTMGLYFSHLIDFSRGVLALFFITSSLLLILKRVVLRTILQRLRMLGYNQKHVLIVGNGSLAQKYADTLRSNRQYGLNIMGYLAASPREGIGEHLGRYEDLPRLLNGPQVDEVVVALEPHEIDFLVQVISWCEKGGVRTSIIPFYNDYIPARPTVEIMGSVKLLNIRSIPLDDLFNACLKRSLDIVGSLVLILLTSPIMLIAAIGVRLSGPGPILFRQQRVGLNKQLFTMYKFRSMRVNDTQQTGWSTNQDNRKTLFGSLIRKTSIDELPQFFNVLKGDMSLIGPRPEIPYFVEQFKETIPLYMVKHQVRPGITGWAQVHGLRGDTSIEERIRYDLWYIENWSVWLDVKILFMTIFGGLVNKEKLNLSKDSK</sequence>
<dbReference type="NCBIfam" id="TIGR03023">
    <property type="entry name" value="WcaJ_sugtrans"/>
    <property type="match status" value="1"/>
</dbReference>
<dbReference type="Gene3D" id="3.40.50.720">
    <property type="entry name" value="NAD(P)-binding Rossmann-like Domain"/>
    <property type="match status" value="1"/>
</dbReference>
<dbReference type="EMBL" id="JAHLFP010000016">
    <property type="protein sequence ID" value="MBU3805718.1"/>
    <property type="molecule type" value="Genomic_DNA"/>
</dbReference>
<evidence type="ECO:0000256" key="7">
    <source>
        <dbReference type="SAM" id="Phobius"/>
    </source>
</evidence>
<evidence type="ECO:0000256" key="1">
    <source>
        <dbReference type="ARBA" id="ARBA00004141"/>
    </source>
</evidence>
<dbReference type="InterPro" id="IPR017473">
    <property type="entry name" value="Undecaprenyl-P_gluc_Ptfrase"/>
</dbReference>